<evidence type="ECO:0000256" key="3">
    <source>
        <dbReference type="ARBA" id="ARBA00022737"/>
    </source>
</evidence>
<evidence type="ECO:0000256" key="5">
    <source>
        <dbReference type="ARBA" id="ARBA00023163"/>
    </source>
</evidence>
<comment type="similarity">
    <text evidence="1">Belongs to the WD repeat ESC family.</text>
</comment>
<evidence type="ECO:0000256" key="6">
    <source>
        <dbReference type="PROSITE-ProRule" id="PRU00221"/>
    </source>
</evidence>
<dbReference type="OrthoDB" id="7318948at2759"/>
<dbReference type="InterPro" id="IPR019775">
    <property type="entry name" value="WD40_repeat_CS"/>
</dbReference>
<feature type="repeat" description="WD" evidence="6">
    <location>
        <begin position="197"/>
        <end position="232"/>
    </location>
</feature>
<name>A0A0Q3I349_BRADI</name>
<organism evidence="7">
    <name type="scientific">Brachypodium distachyon</name>
    <name type="common">Purple false brome</name>
    <name type="synonym">Trachynia distachya</name>
    <dbReference type="NCBI Taxonomy" id="15368"/>
    <lineage>
        <taxon>Eukaryota</taxon>
        <taxon>Viridiplantae</taxon>
        <taxon>Streptophyta</taxon>
        <taxon>Embryophyta</taxon>
        <taxon>Tracheophyta</taxon>
        <taxon>Spermatophyta</taxon>
        <taxon>Magnoliopsida</taxon>
        <taxon>Liliopsida</taxon>
        <taxon>Poales</taxon>
        <taxon>Poaceae</taxon>
        <taxon>BOP clade</taxon>
        <taxon>Pooideae</taxon>
        <taxon>Stipodae</taxon>
        <taxon>Brachypodieae</taxon>
        <taxon>Brachypodium</taxon>
    </lineage>
</organism>
<dbReference type="InterPro" id="IPR001680">
    <property type="entry name" value="WD40_rpt"/>
</dbReference>
<dbReference type="GO" id="GO:0031507">
    <property type="term" value="P:heterochromatin formation"/>
    <property type="evidence" value="ECO:0000318"/>
    <property type="project" value="GO_Central"/>
</dbReference>
<dbReference type="InterPro" id="IPR051243">
    <property type="entry name" value="PcG_WD-repeat"/>
</dbReference>
<evidence type="ECO:0000256" key="2">
    <source>
        <dbReference type="ARBA" id="ARBA00022574"/>
    </source>
</evidence>
<evidence type="ECO:0000256" key="1">
    <source>
        <dbReference type="ARBA" id="ARBA00008075"/>
    </source>
</evidence>
<dbReference type="InParanoid" id="A0A0Q3I349"/>
<feature type="repeat" description="WD" evidence="6">
    <location>
        <begin position="151"/>
        <end position="193"/>
    </location>
</feature>
<dbReference type="PANTHER" id="PTHR10253">
    <property type="entry name" value="POLYCOMB PROTEIN"/>
    <property type="match status" value="1"/>
</dbReference>
<dbReference type="Gramene" id="KQJ94987">
    <property type="protein sequence ID" value="KQJ94987"/>
    <property type="gene ID" value="BRADI_3g14510v3"/>
</dbReference>
<evidence type="ECO:0000313" key="8">
    <source>
        <dbReference type="EnsemblPlants" id="KQJ94987"/>
    </source>
</evidence>
<dbReference type="Proteomes" id="UP000008810">
    <property type="component" value="Chromosome 3"/>
</dbReference>
<dbReference type="InterPro" id="IPR015943">
    <property type="entry name" value="WD40/YVTN_repeat-like_dom_sf"/>
</dbReference>
<proteinExistence type="inferred from homology"/>
<dbReference type="Gene3D" id="2.130.10.10">
    <property type="entry name" value="YVTN repeat-like/Quinoprotein amine dehydrogenase"/>
    <property type="match status" value="1"/>
</dbReference>
<dbReference type="Pfam" id="PF00400">
    <property type="entry name" value="WD40"/>
    <property type="match status" value="3"/>
</dbReference>
<evidence type="ECO:0000313" key="7">
    <source>
        <dbReference type="EMBL" id="KQJ94987.1"/>
    </source>
</evidence>
<dbReference type="EMBL" id="CM000882">
    <property type="protein sequence ID" value="KQJ94987.1"/>
    <property type="molecule type" value="Genomic_DNA"/>
</dbReference>
<keyword evidence="9" id="KW-1185">Reference proteome</keyword>
<dbReference type="STRING" id="15368.A0A0Q3I349"/>
<sequence length="396" mass="44673">MGNSSTMGRAWKDLSPTIYDRDGDGKIFHIPGLGCEPAVGLLRPNHQREYKFSRKLTEGNCPLYAIGFNFIHPHHKDVFATVGDNRVTIYNGLQDGNLAPLQAYIDEDKDEKFFTLSWASNLDGSPLLVAAGKNGIIRVINCATKKLSKNLVGHGGSIYDLRTQPQKPSFIISASKDESVRLWNVHTGICILIFAGTAGHRDAILSVDFYTFDIYRIASCGMDSTVKIWSIEEFRPYVEQSFTWSDLPSKFPTKYVKLPLMSAVVHSNYVDCTRWLGDFILSKSVDDEIVLWKPEINDKNPAENSIDVLQKYPVPYCDVWFIKFSCDFHFNHLAIGNRKGEIYVWDVQASPPVLVTRLINPECKNIIRHTAMSLDGSMILGCSEDGSIYRWDEVKC</sequence>
<dbReference type="SUPFAM" id="SSF50978">
    <property type="entry name" value="WD40 repeat-like"/>
    <property type="match status" value="1"/>
</dbReference>
<dbReference type="InterPro" id="IPR036322">
    <property type="entry name" value="WD40_repeat_dom_sf"/>
</dbReference>
<evidence type="ECO:0000313" key="9">
    <source>
        <dbReference type="Proteomes" id="UP000008810"/>
    </source>
</evidence>
<dbReference type="EnsemblPlants" id="KQJ94987">
    <property type="protein sequence ID" value="KQJ94987"/>
    <property type="gene ID" value="BRADI_3g14510v3"/>
</dbReference>
<dbReference type="InterPro" id="IPR020472">
    <property type="entry name" value="WD40_PAC1"/>
</dbReference>
<dbReference type="ExpressionAtlas" id="A0A0Q3I349">
    <property type="expression patterns" value="baseline"/>
</dbReference>
<reference evidence="7 8" key="1">
    <citation type="journal article" date="2010" name="Nature">
        <title>Genome sequencing and analysis of the model grass Brachypodium distachyon.</title>
        <authorList>
            <consortium name="International Brachypodium Initiative"/>
        </authorList>
    </citation>
    <scope>NUCLEOTIDE SEQUENCE [LARGE SCALE GENOMIC DNA]</scope>
    <source>
        <strain evidence="7 8">Bd21</strain>
    </source>
</reference>
<dbReference type="GO" id="GO:0035098">
    <property type="term" value="C:ESC/E(Z) complex"/>
    <property type="evidence" value="ECO:0000318"/>
    <property type="project" value="GO_Central"/>
</dbReference>
<protein>
    <submittedName>
        <fullName evidence="7 8">Uncharacterized protein</fullName>
    </submittedName>
</protein>
<keyword evidence="4" id="KW-0805">Transcription regulation</keyword>
<reference evidence="7" key="2">
    <citation type="submission" date="2017-06" db="EMBL/GenBank/DDBJ databases">
        <title>WGS assembly of Brachypodium distachyon.</title>
        <authorList>
            <consortium name="The International Brachypodium Initiative"/>
            <person name="Lucas S."/>
            <person name="Harmon-Smith M."/>
            <person name="Lail K."/>
            <person name="Tice H."/>
            <person name="Grimwood J."/>
            <person name="Bruce D."/>
            <person name="Barry K."/>
            <person name="Shu S."/>
            <person name="Lindquist E."/>
            <person name="Wang M."/>
            <person name="Pitluck S."/>
            <person name="Vogel J.P."/>
            <person name="Garvin D.F."/>
            <person name="Mockler T.C."/>
            <person name="Schmutz J."/>
            <person name="Rokhsar D."/>
            <person name="Bevan M.W."/>
        </authorList>
    </citation>
    <scope>NUCLEOTIDE SEQUENCE</scope>
    <source>
        <strain evidence="7">Bd21</strain>
    </source>
</reference>
<dbReference type="SMART" id="SM00320">
    <property type="entry name" value="WD40"/>
    <property type="match status" value="6"/>
</dbReference>
<gene>
    <name evidence="7" type="ORF">BRADI_3g14510v3</name>
</gene>
<dbReference type="PRINTS" id="PR00320">
    <property type="entry name" value="GPROTEINBRPT"/>
</dbReference>
<keyword evidence="2 6" id="KW-0853">WD repeat</keyword>
<keyword evidence="3" id="KW-0677">Repeat</keyword>
<dbReference type="AlphaFoldDB" id="A0A0Q3I349"/>
<dbReference type="PROSITE" id="PS50082">
    <property type="entry name" value="WD_REPEATS_2"/>
    <property type="match status" value="2"/>
</dbReference>
<evidence type="ECO:0000256" key="4">
    <source>
        <dbReference type="ARBA" id="ARBA00023015"/>
    </source>
</evidence>
<dbReference type="PROSITE" id="PS00678">
    <property type="entry name" value="WD_REPEATS_1"/>
    <property type="match status" value="1"/>
</dbReference>
<keyword evidence="5" id="KW-0804">Transcription</keyword>
<reference evidence="8" key="3">
    <citation type="submission" date="2018-08" db="UniProtKB">
        <authorList>
            <consortium name="EnsemblPlants"/>
        </authorList>
    </citation>
    <scope>IDENTIFICATION</scope>
    <source>
        <strain evidence="8">cv. Bd21</strain>
    </source>
</reference>
<dbReference type="GO" id="GO:0000122">
    <property type="term" value="P:negative regulation of transcription by RNA polymerase II"/>
    <property type="evidence" value="ECO:0000318"/>
    <property type="project" value="GO_Central"/>
</dbReference>
<accession>A0A0Q3I349</accession>
<dbReference type="PROSITE" id="PS50294">
    <property type="entry name" value="WD_REPEATS_REGION"/>
    <property type="match status" value="1"/>
</dbReference>